<proteinExistence type="predicted"/>
<geneLocation type="plasmid" evidence="3">
    <name>prln1</name>
</geneLocation>
<keyword evidence="2" id="KW-0614">Plasmid</keyword>
<evidence type="ECO:0000256" key="1">
    <source>
        <dbReference type="SAM" id="MobiDB-lite"/>
    </source>
</evidence>
<protein>
    <submittedName>
        <fullName evidence="2">Uncharacterized protein</fullName>
    </submittedName>
</protein>
<dbReference type="AlphaFoldDB" id="A0A2K9ZCS4"/>
<feature type="region of interest" description="Disordered" evidence="1">
    <location>
        <begin position="24"/>
        <end position="53"/>
    </location>
</feature>
<dbReference type="EMBL" id="CP025013">
    <property type="protein sequence ID" value="AUW46018.1"/>
    <property type="molecule type" value="Genomic_DNA"/>
</dbReference>
<accession>A0A2K9ZCS4</accession>
<reference evidence="2 3" key="1">
    <citation type="submission" date="2017-11" db="EMBL/GenBank/DDBJ databases">
        <title>Complete genome of Rhizobium leguminosarum Norway, an ineffective micro-symbiont.</title>
        <authorList>
            <person name="Hoffrichter A."/>
            <person name="Liang J."/>
            <person name="Brachmann A."/>
            <person name="Marin M."/>
        </authorList>
    </citation>
    <scope>NUCLEOTIDE SEQUENCE [LARGE SCALE GENOMIC DNA]</scope>
    <source>
        <strain evidence="2 3">Norway</strain>
        <plasmid evidence="3">Plasmid prln1</plasmid>
    </source>
</reference>
<evidence type="ECO:0000313" key="2">
    <source>
        <dbReference type="EMBL" id="AUW46018.1"/>
    </source>
</evidence>
<organism evidence="2 3">
    <name type="scientific">Rhizobium leguminosarum</name>
    <dbReference type="NCBI Taxonomy" id="384"/>
    <lineage>
        <taxon>Bacteria</taxon>
        <taxon>Pseudomonadati</taxon>
        <taxon>Pseudomonadota</taxon>
        <taxon>Alphaproteobacteria</taxon>
        <taxon>Hyphomicrobiales</taxon>
        <taxon>Rhizobiaceae</taxon>
        <taxon>Rhizobium/Agrobacterium group</taxon>
        <taxon>Rhizobium</taxon>
    </lineage>
</organism>
<dbReference type="Proteomes" id="UP000238523">
    <property type="component" value="Plasmid pRLN1"/>
</dbReference>
<sequence length="85" mass="9295">MATVYPFKLSVRLLGVTLSSLTNDQTSHATEGHATRSKSVAGTRRRKRKACRGGGAASAWQDYFDGQRSLEQAIKRLAKLMKQAA</sequence>
<name>A0A2K9ZCS4_RHILE</name>
<evidence type="ECO:0000313" key="3">
    <source>
        <dbReference type="Proteomes" id="UP000238523"/>
    </source>
</evidence>
<gene>
    <name evidence="2" type="ORF">CUJ84_pRLN1000558</name>
</gene>